<keyword evidence="2" id="KW-1185">Reference proteome</keyword>
<protein>
    <submittedName>
        <fullName evidence="1">580_t:CDS:1</fullName>
    </submittedName>
</protein>
<name>A0A9W4WVA8_9GLOM</name>
<reference evidence="1" key="1">
    <citation type="submission" date="2022-08" db="EMBL/GenBank/DDBJ databases">
        <authorList>
            <person name="Kallberg Y."/>
            <person name="Tangrot J."/>
            <person name="Rosling A."/>
        </authorList>
    </citation>
    <scope>NUCLEOTIDE SEQUENCE</scope>
    <source>
        <strain evidence="1">Wild A</strain>
    </source>
</reference>
<feature type="non-terminal residue" evidence="1">
    <location>
        <position position="84"/>
    </location>
</feature>
<dbReference type="EMBL" id="CAMKVN010005184">
    <property type="protein sequence ID" value="CAI2188408.1"/>
    <property type="molecule type" value="Genomic_DNA"/>
</dbReference>
<organism evidence="1 2">
    <name type="scientific">Funneliformis geosporum</name>
    <dbReference type="NCBI Taxonomy" id="1117311"/>
    <lineage>
        <taxon>Eukaryota</taxon>
        <taxon>Fungi</taxon>
        <taxon>Fungi incertae sedis</taxon>
        <taxon>Mucoromycota</taxon>
        <taxon>Glomeromycotina</taxon>
        <taxon>Glomeromycetes</taxon>
        <taxon>Glomerales</taxon>
        <taxon>Glomeraceae</taxon>
        <taxon>Funneliformis</taxon>
    </lineage>
</organism>
<evidence type="ECO:0000313" key="1">
    <source>
        <dbReference type="EMBL" id="CAI2188408.1"/>
    </source>
</evidence>
<dbReference type="AlphaFoldDB" id="A0A9W4WVA8"/>
<dbReference type="Proteomes" id="UP001153678">
    <property type="component" value="Unassembled WGS sequence"/>
</dbReference>
<gene>
    <name evidence="1" type="ORF">FWILDA_LOCUS13564</name>
</gene>
<sequence>SWKFMQAKLPLQPKCQSVLEKDRNLPEGMNNNSLKIKKCCRFEDWRFFGELLDLFAWYPFQALNSGVLALFKEYSQRKKYLQTI</sequence>
<proteinExistence type="predicted"/>
<evidence type="ECO:0000313" key="2">
    <source>
        <dbReference type="Proteomes" id="UP001153678"/>
    </source>
</evidence>
<accession>A0A9W4WVA8</accession>
<comment type="caution">
    <text evidence="1">The sequence shown here is derived from an EMBL/GenBank/DDBJ whole genome shotgun (WGS) entry which is preliminary data.</text>
</comment>